<dbReference type="NCBIfam" id="TIGR00711">
    <property type="entry name" value="efflux_EmrB"/>
    <property type="match status" value="1"/>
</dbReference>
<evidence type="ECO:0000256" key="1">
    <source>
        <dbReference type="ARBA" id="ARBA00004651"/>
    </source>
</evidence>
<dbReference type="Proteomes" id="UP000829992">
    <property type="component" value="Chromosome"/>
</dbReference>
<feature type="transmembrane region" description="Helical" evidence="8">
    <location>
        <begin position="16"/>
        <end position="40"/>
    </location>
</feature>
<dbReference type="CDD" id="cd17321">
    <property type="entry name" value="MFS_MMR_MDR_like"/>
    <property type="match status" value="1"/>
</dbReference>
<dbReference type="PANTHER" id="PTHR42718">
    <property type="entry name" value="MAJOR FACILITATOR SUPERFAMILY MULTIDRUG TRANSPORTER MFSC"/>
    <property type="match status" value="1"/>
</dbReference>
<keyword evidence="6 8" id="KW-0472">Membrane</keyword>
<dbReference type="Gene3D" id="1.20.1720.10">
    <property type="entry name" value="Multidrug resistance protein D"/>
    <property type="match status" value="1"/>
</dbReference>
<dbReference type="InterPro" id="IPR011701">
    <property type="entry name" value="MFS"/>
</dbReference>
<evidence type="ECO:0000313" key="10">
    <source>
        <dbReference type="EMBL" id="UQT55449.1"/>
    </source>
</evidence>
<feature type="transmembrane region" description="Helical" evidence="8">
    <location>
        <begin position="227"/>
        <end position="249"/>
    </location>
</feature>
<feature type="transmembrane region" description="Helical" evidence="8">
    <location>
        <begin position="269"/>
        <end position="289"/>
    </location>
</feature>
<evidence type="ECO:0000256" key="8">
    <source>
        <dbReference type="SAM" id="Phobius"/>
    </source>
</evidence>
<dbReference type="EMBL" id="CP097289">
    <property type="protein sequence ID" value="UQT55449.1"/>
    <property type="molecule type" value="Genomic_DNA"/>
</dbReference>
<keyword evidence="3" id="KW-1003">Cell membrane</keyword>
<gene>
    <name evidence="10" type="ORF">M4V62_10285</name>
</gene>
<evidence type="ECO:0000256" key="2">
    <source>
        <dbReference type="ARBA" id="ARBA00022448"/>
    </source>
</evidence>
<evidence type="ECO:0000313" key="11">
    <source>
        <dbReference type="Proteomes" id="UP000829992"/>
    </source>
</evidence>
<keyword evidence="11" id="KW-1185">Reference proteome</keyword>
<dbReference type="Pfam" id="PF07690">
    <property type="entry name" value="MFS_1"/>
    <property type="match status" value="1"/>
</dbReference>
<evidence type="ECO:0000256" key="6">
    <source>
        <dbReference type="ARBA" id="ARBA00023136"/>
    </source>
</evidence>
<name>A0ABY4PRC5_9ACTN</name>
<dbReference type="PANTHER" id="PTHR42718:SF49">
    <property type="entry name" value="EXPORT PROTEIN"/>
    <property type="match status" value="1"/>
</dbReference>
<feature type="transmembrane region" description="Helical" evidence="8">
    <location>
        <begin position="110"/>
        <end position="131"/>
    </location>
</feature>
<comment type="subcellular location">
    <subcellularLocation>
        <location evidence="1">Cell membrane</location>
        <topology evidence="1">Multi-pass membrane protein</topology>
    </subcellularLocation>
</comment>
<dbReference type="RefSeq" id="WP_249586938.1">
    <property type="nucleotide sequence ID" value="NZ_BAAAQL010000008.1"/>
</dbReference>
<evidence type="ECO:0000256" key="3">
    <source>
        <dbReference type="ARBA" id="ARBA00022475"/>
    </source>
</evidence>
<feature type="domain" description="Major facilitator superfamily (MFS) profile" evidence="9">
    <location>
        <begin position="15"/>
        <end position="505"/>
    </location>
</feature>
<feature type="transmembrane region" description="Helical" evidence="8">
    <location>
        <begin position="168"/>
        <end position="190"/>
    </location>
</feature>
<feature type="transmembrane region" description="Helical" evidence="8">
    <location>
        <begin position="365"/>
        <end position="385"/>
    </location>
</feature>
<evidence type="ECO:0000259" key="9">
    <source>
        <dbReference type="PROSITE" id="PS50850"/>
    </source>
</evidence>
<feature type="transmembrane region" description="Helical" evidence="8">
    <location>
        <begin position="309"/>
        <end position="327"/>
    </location>
</feature>
<feature type="transmembrane region" description="Helical" evidence="8">
    <location>
        <begin position="143"/>
        <end position="162"/>
    </location>
</feature>
<feature type="transmembrane region" description="Helical" evidence="8">
    <location>
        <begin position="406"/>
        <end position="424"/>
    </location>
</feature>
<dbReference type="SUPFAM" id="SSF103473">
    <property type="entry name" value="MFS general substrate transporter"/>
    <property type="match status" value="1"/>
</dbReference>
<dbReference type="InterPro" id="IPR004638">
    <property type="entry name" value="EmrB-like"/>
</dbReference>
<sequence length="547" mass="55446">MATTVAVGRSHRGWTLALVCTAVFVLLMNVTIVAVALTSIQDAMDANLSDLTWVVNAYTLPLAGLVLTAATLGDRIGRRKVFQAGMAIFTLGSLACALANNTLTLDIARAVQGIGGTLLFAMTLPLIGAAFPEPRARAGAIGAYGASIAAATAIGPLLGGVLVDGPGWRWIFLVTVPVTAVAFVLGFRYLDESRAENPRASDWIGTVLLVGGLVLALFGLIQGNSDGWGSTRILACFTVGGALLAGFVVRQATAASPMLELRLFKNRHFVGVILASFGVEAALVSSLNYLAVYVQNGLGYDAVEAGLRFLPLTLAAFVAAPLAARVAHKLPDRWLIAIAMVLVAIGAWTMTGIDGSSSWTHLVPGFIIGGIGLGVISSSASSASLNAVAPSDAGMATGAVNTFRRLGTAVGVAVLGAVFEHRVVSDAGDRLAANPDMKAHSHEITEALRAGAGTKVAEAAPPQGRGALHDLAQAATAAGVDLMLVAGGVLAAGLAVVVLVLMAGKGKGRAPQAATATSVPAGLAPTALQEVGAPAPAHESGTAVSPR</sequence>
<keyword evidence="5 8" id="KW-1133">Transmembrane helix</keyword>
<keyword evidence="2" id="KW-0813">Transport</keyword>
<evidence type="ECO:0000256" key="5">
    <source>
        <dbReference type="ARBA" id="ARBA00022989"/>
    </source>
</evidence>
<keyword evidence="4 8" id="KW-0812">Transmembrane</keyword>
<protein>
    <submittedName>
        <fullName evidence="10">MFS transporter</fullName>
    </submittedName>
</protein>
<accession>A0ABY4PRC5</accession>
<feature type="transmembrane region" description="Helical" evidence="8">
    <location>
        <begin position="202"/>
        <end position="221"/>
    </location>
</feature>
<proteinExistence type="predicted"/>
<dbReference type="Gene3D" id="1.20.1250.20">
    <property type="entry name" value="MFS general substrate transporter like domains"/>
    <property type="match status" value="1"/>
</dbReference>
<dbReference type="InterPro" id="IPR036259">
    <property type="entry name" value="MFS_trans_sf"/>
</dbReference>
<organism evidence="10 11">
    <name type="scientific">Streptomyces durmitorensis</name>
    <dbReference type="NCBI Taxonomy" id="319947"/>
    <lineage>
        <taxon>Bacteria</taxon>
        <taxon>Bacillati</taxon>
        <taxon>Actinomycetota</taxon>
        <taxon>Actinomycetes</taxon>
        <taxon>Kitasatosporales</taxon>
        <taxon>Streptomycetaceae</taxon>
        <taxon>Streptomyces</taxon>
    </lineage>
</organism>
<feature type="transmembrane region" description="Helical" evidence="8">
    <location>
        <begin position="84"/>
        <end position="104"/>
    </location>
</feature>
<feature type="transmembrane region" description="Helical" evidence="8">
    <location>
        <begin position="334"/>
        <end position="353"/>
    </location>
</feature>
<evidence type="ECO:0000256" key="7">
    <source>
        <dbReference type="ARBA" id="ARBA00023251"/>
    </source>
</evidence>
<reference evidence="10 11" key="1">
    <citation type="submission" date="2022-05" db="EMBL/GenBank/DDBJ databases">
        <authorList>
            <person name="Zhou X."/>
            <person name="Li K."/>
            <person name="Man Y."/>
        </authorList>
    </citation>
    <scope>NUCLEOTIDE SEQUENCE [LARGE SCALE GENOMIC DNA]</scope>
    <source>
        <strain evidence="10 11">MS405</strain>
    </source>
</reference>
<evidence type="ECO:0000256" key="4">
    <source>
        <dbReference type="ARBA" id="ARBA00022692"/>
    </source>
</evidence>
<dbReference type="PROSITE" id="PS50850">
    <property type="entry name" value="MFS"/>
    <property type="match status" value="1"/>
</dbReference>
<dbReference type="InterPro" id="IPR020846">
    <property type="entry name" value="MFS_dom"/>
</dbReference>
<keyword evidence="7" id="KW-0046">Antibiotic resistance</keyword>
<feature type="transmembrane region" description="Helical" evidence="8">
    <location>
        <begin position="52"/>
        <end position="72"/>
    </location>
</feature>
<feature type="transmembrane region" description="Helical" evidence="8">
    <location>
        <begin position="482"/>
        <end position="503"/>
    </location>
</feature>